<name>A0ABW0Q2U6_9HYPH</name>
<accession>A0ABW0Q2U6</accession>
<dbReference type="EMBL" id="JBHSML010000032">
    <property type="protein sequence ID" value="MFC5519155.1"/>
    <property type="molecule type" value="Genomic_DNA"/>
</dbReference>
<evidence type="ECO:0000313" key="2">
    <source>
        <dbReference type="EMBL" id="MFC5519155.1"/>
    </source>
</evidence>
<protein>
    <submittedName>
        <fullName evidence="2">Uncharacterized protein</fullName>
    </submittedName>
</protein>
<evidence type="ECO:0000313" key="3">
    <source>
        <dbReference type="Proteomes" id="UP001596150"/>
    </source>
</evidence>
<dbReference type="RefSeq" id="WP_266346132.1">
    <property type="nucleotide sequence ID" value="NZ_JAPKNH010000013.1"/>
</dbReference>
<feature type="signal peptide" evidence="1">
    <location>
        <begin position="1"/>
        <end position="21"/>
    </location>
</feature>
<reference evidence="3" key="1">
    <citation type="journal article" date="2019" name="Int. J. Syst. Evol. Microbiol.">
        <title>The Global Catalogue of Microorganisms (GCM) 10K type strain sequencing project: providing services to taxonomists for standard genome sequencing and annotation.</title>
        <authorList>
            <consortium name="The Broad Institute Genomics Platform"/>
            <consortium name="The Broad Institute Genome Sequencing Center for Infectious Disease"/>
            <person name="Wu L."/>
            <person name="Ma J."/>
        </authorList>
    </citation>
    <scope>NUCLEOTIDE SEQUENCE [LARGE SCALE GENOMIC DNA]</scope>
    <source>
        <strain evidence="3">KACC 12633</strain>
    </source>
</reference>
<proteinExistence type="predicted"/>
<feature type="chain" id="PRO_5046399662" evidence="1">
    <location>
        <begin position="22"/>
        <end position="143"/>
    </location>
</feature>
<organism evidence="2 3">
    <name type="scientific">Kaistia terrae</name>
    <dbReference type="NCBI Taxonomy" id="537017"/>
    <lineage>
        <taxon>Bacteria</taxon>
        <taxon>Pseudomonadati</taxon>
        <taxon>Pseudomonadota</taxon>
        <taxon>Alphaproteobacteria</taxon>
        <taxon>Hyphomicrobiales</taxon>
        <taxon>Kaistiaceae</taxon>
        <taxon>Kaistia</taxon>
    </lineage>
</organism>
<keyword evidence="1" id="KW-0732">Signal</keyword>
<comment type="caution">
    <text evidence="2">The sequence shown here is derived from an EMBL/GenBank/DDBJ whole genome shotgun (WGS) entry which is preliminary data.</text>
</comment>
<sequence>MRDLATKIAAVAALGPVAANADATSAAIDLQGYDGATIVLGIGVGGIAFDATNKIEFVVTHSDDNVSYSQVAASDLCGPSSPAAVSGGIVKSLVAAHPAIESFAVGYVGNRRYLKVLADFSGTHGTATPLSVTVIKGAPRRAP</sequence>
<keyword evidence="3" id="KW-1185">Reference proteome</keyword>
<evidence type="ECO:0000256" key="1">
    <source>
        <dbReference type="SAM" id="SignalP"/>
    </source>
</evidence>
<gene>
    <name evidence="2" type="ORF">ACFPP9_25545</name>
</gene>
<dbReference type="Proteomes" id="UP001596150">
    <property type="component" value="Unassembled WGS sequence"/>
</dbReference>